<dbReference type="AlphaFoldDB" id="A0A931DGG0"/>
<comment type="caution">
    <text evidence="1">The sequence shown here is derived from an EMBL/GenBank/DDBJ whole genome shotgun (WGS) entry which is preliminary data.</text>
</comment>
<organism evidence="1 2">
    <name type="scientific">Actinomadura viridis</name>
    <dbReference type="NCBI Taxonomy" id="58110"/>
    <lineage>
        <taxon>Bacteria</taxon>
        <taxon>Bacillati</taxon>
        <taxon>Actinomycetota</taxon>
        <taxon>Actinomycetes</taxon>
        <taxon>Streptosporangiales</taxon>
        <taxon>Thermomonosporaceae</taxon>
        <taxon>Actinomadura</taxon>
    </lineage>
</organism>
<dbReference type="PROSITE" id="PS51257">
    <property type="entry name" value="PROKAR_LIPOPROTEIN"/>
    <property type="match status" value="1"/>
</dbReference>
<dbReference type="EMBL" id="JADOUA010000001">
    <property type="protein sequence ID" value="MBG6089620.1"/>
    <property type="molecule type" value="Genomic_DNA"/>
</dbReference>
<protein>
    <submittedName>
        <fullName evidence="1">Uncharacterized protein</fullName>
    </submittedName>
</protein>
<sequence length="321" mass="35415">MIEERLRRCGLAPRPGPPAAPLPSIVVGLAASCGRHEGDHRVDSAQVPGEAPDRVTRLNRDWYDLASAHGLFDADREFLVYDRDGAPSRVRLLDDWDVMGEGGVGLFTYAPGHPELGMASLDGRVALVATTWGDGTASSLVLIDPAKAPTVQRYMSRIAANVAASESQRAGLRAWHAYLQAQGLPVPASMTPLSDAELDERRRAAMAPFGRVTTGAPLTDLRNGFRDEEQRANVKWLVHSLLADDHNQEECRYLMRFWWQLTMTYQEVTVHQLREHVGETKLLAAEGLINALRSSPEQVDAWTAAVREVFPFAESRKSSPE</sequence>
<evidence type="ECO:0000313" key="1">
    <source>
        <dbReference type="EMBL" id="MBG6089620.1"/>
    </source>
</evidence>
<proteinExistence type="predicted"/>
<accession>A0A931DGG0</accession>
<dbReference type="RefSeq" id="WP_197012207.1">
    <property type="nucleotide sequence ID" value="NZ_BAABES010000010.1"/>
</dbReference>
<gene>
    <name evidence="1" type="ORF">IW256_003733</name>
</gene>
<evidence type="ECO:0000313" key="2">
    <source>
        <dbReference type="Proteomes" id="UP000614047"/>
    </source>
</evidence>
<reference evidence="1" key="1">
    <citation type="submission" date="2020-11" db="EMBL/GenBank/DDBJ databases">
        <title>Sequencing the genomes of 1000 actinobacteria strains.</title>
        <authorList>
            <person name="Klenk H.-P."/>
        </authorList>
    </citation>
    <scope>NUCLEOTIDE SEQUENCE</scope>
    <source>
        <strain evidence="1">DSM 43175</strain>
    </source>
</reference>
<keyword evidence="2" id="KW-1185">Reference proteome</keyword>
<dbReference type="Proteomes" id="UP000614047">
    <property type="component" value="Unassembled WGS sequence"/>
</dbReference>
<name>A0A931DGG0_9ACTN</name>